<dbReference type="OrthoDB" id="7643467at2"/>
<evidence type="ECO:0000256" key="2">
    <source>
        <dbReference type="ARBA" id="ARBA00023125"/>
    </source>
</evidence>
<dbReference type="FunFam" id="1.10.10.10:FF:000028">
    <property type="entry name" value="Fumarate/nitrate reduction transcriptional regulator Fnr"/>
    <property type="match status" value="1"/>
</dbReference>
<dbReference type="PRINTS" id="PR00034">
    <property type="entry name" value="HTHCRP"/>
</dbReference>
<dbReference type="GO" id="GO:0003700">
    <property type="term" value="F:DNA-binding transcription factor activity"/>
    <property type="evidence" value="ECO:0007669"/>
    <property type="project" value="TreeGrafter"/>
</dbReference>
<reference evidence="7" key="1">
    <citation type="submission" date="2016-05" db="EMBL/GenBank/DDBJ databases">
        <title>Polynucleobacter sp. QLW-P1FAT50C-4 genome.</title>
        <authorList>
            <person name="Hahn M.W."/>
        </authorList>
    </citation>
    <scope>NUCLEOTIDE SEQUENCE [LARGE SCALE GENOMIC DNA]</scope>
    <source>
        <strain evidence="7">QLW-P1FAT50C-4</strain>
    </source>
</reference>
<dbReference type="Gene3D" id="2.60.120.10">
    <property type="entry name" value="Jelly Rolls"/>
    <property type="match status" value="1"/>
</dbReference>
<dbReference type="PANTHER" id="PTHR24567">
    <property type="entry name" value="CRP FAMILY TRANSCRIPTIONAL REGULATORY PROTEIN"/>
    <property type="match status" value="1"/>
</dbReference>
<dbReference type="GO" id="GO:0003677">
    <property type="term" value="F:DNA binding"/>
    <property type="evidence" value="ECO:0007669"/>
    <property type="project" value="UniProtKB-KW"/>
</dbReference>
<dbReference type="SUPFAM" id="SSF51206">
    <property type="entry name" value="cAMP-binding domain-like"/>
    <property type="match status" value="1"/>
</dbReference>
<dbReference type="RefSeq" id="WP_068949044.1">
    <property type="nucleotide sequence ID" value="NZ_CP015922.1"/>
</dbReference>
<proteinExistence type="predicted"/>
<dbReference type="STRING" id="1743168.A8O14_08090"/>
<dbReference type="KEGG" id="pwu:A8O14_08090"/>
<dbReference type="InterPro" id="IPR036390">
    <property type="entry name" value="WH_DNA-bd_sf"/>
</dbReference>
<name>A0A191UGI9_9BURK</name>
<dbReference type="AlphaFoldDB" id="A0A191UGI9"/>
<feature type="domain" description="Cyclic nucleotide-binding" evidence="4">
    <location>
        <begin position="23"/>
        <end position="93"/>
    </location>
</feature>
<dbReference type="InterPro" id="IPR012318">
    <property type="entry name" value="HTH_CRP"/>
</dbReference>
<dbReference type="CDD" id="cd00092">
    <property type="entry name" value="HTH_CRP"/>
    <property type="match status" value="1"/>
</dbReference>
<organism evidence="6 7">
    <name type="scientific">Polynucleobacter wuianus</name>
    <dbReference type="NCBI Taxonomy" id="1743168"/>
    <lineage>
        <taxon>Bacteria</taxon>
        <taxon>Pseudomonadati</taxon>
        <taxon>Pseudomonadota</taxon>
        <taxon>Betaproteobacteria</taxon>
        <taxon>Burkholderiales</taxon>
        <taxon>Burkholderiaceae</taxon>
        <taxon>Polynucleobacter</taxon>
    </lineage>
</organism>
<dbReference type="Proteomes" id="UP000078463">
    <property type="component" value="Chromosome"/>
</dbReference>
<accession>A0A191UGI9</accession>
<dbReference type="EMBL" id="CP015922">
    <property type="protein sequence ID" value="ANJ00037.1"/>
    <property type="molecule type" value="Genomic_DNA"/>
</dbReference>
<dbReference type="SMART" id="SM00419">
    <property type="entry name" value="HTH_CRP"/>
    <property type="match status" value="1"/>
</dbReference>
<dbReference type="Pfam" id="PF00027">
    <property type="entry name" value="cNMP_binding"/>
    <property type="match status" value="1"/>
</dbReference>
<evidence type="ECO:0000259" key="4">
    <source>
        <dbReference type="PROSITE" id="PS50042"/>
    </source>
</evidence>
<evidence type="ECO:0000313" key="7">
    <source>
        <dbReference type="Proteomes" id="UP000078463"/>
    </source>
</evidence>
<dbReference type="InterPro" id="IPR018490">
    <property type="entry name" value="cNMP-bd_dom_sf"/>
</dbReference>
<evidence type="ECO:0000256" key="1">
    <source>
        <dbReference type="ARBA" id="ARBA00023015"/>
    </source>
</evidence>
<dbReference type="SUPFAM" id="SSF46785">
    <property type="entry name" value="Winged helix' DNA-binding domain"/>
    <property type="match status" value="1"/>
</dbReference>
<gene>
    <name evidence="6" type="ORF">A8O14_08090</name>
</gene>
<keyword evidence="7" id="KW-1185">Reference proteome</keyword>
<sequence length="256" mass="28782">MNYKPTDSPTSKCSVCVLGQFCLPVGLTPTDVSKIDTLVKERVHLQKGESLYRHGDPLSSVYSVRFGTLKTEYCLQDGRQQVIGFHLPGEILGLDGIGEGHYQSDAIALEESEVCIIRYDAFEDLARQIPVLQNQFHKIMSRELTQDQRHLLSLGTMRAEERLAAFLLSLSQRLAARGYLNNEFDLRMSRVEIGSYLGIQIETVSRMLSRFAESGLIQIKQRHIKLIDMNGLYELAGIPNPDRTACVSSEIPVKHT</sequence>
<evidence type="ECO:0000313" key="6">
    <source>
        <dbReference type="EMBL" id="ANJ00037.1"/>
    </source>
</evidence>
<dbReference type="InterPro" id="IPR014710">
    <property type="entry name" value="RmlC-like_jellyroll"/>
</dbReference>
<dbReference type="InterPro" id="IPR050397">
    <property type="entry name" value="Env_Response_Regulators"/>
</dbReference>
<keyword evidence="3" id="KW-0804">Transcription</keyword>
<feature type="domain" description="HTH crp-type" evidence="5">
    <location>
        <begin position="157"/>
        <end position="230"/>
    </location>
</feature>
<dbReference type="Pfam" id="PF13545">
    <property type="entry name" value="HTH_Crp_2"/>
    <property type="match status" value="1"/>
</dbReference>
<dbReference type="PROSITE" id="PS50042">
    <property type="entry name" value="CNMP_BINDING_3"/>
    <property type="match status" value="1"/>
</dbReference>
<keyword evidence="2" id="KW-0238">DNA-binding</keyword>
<evidence type="ECO:0000259" key="5">
    <source>
        <dbReference type="PROSITE" id="PS51063"/>
    </source>
</evidence>
<dbReference type="GO" id="GO:0005829">
    <property type="term" value="C:cytosol"/>
    <property type="evidence" value="ECO:0007669"/>
    <property type="project" value="TreeGrafter"/>
</dbReference>
<protein>
    <submittedName>
        <fullName evidence="6">Transcriptional regulator</fullName>
    </submittedName>
</protein>
<dbReference type="PROSITE" id="PS51063">
    <property type="entry name" value="HTH_CRP_2"/>
    <property type="match status" value="1"/>
</dbReference>
<keyword evidence="1" id="KW-0805">Transcription regulation</keyword>
<dbReference type="CDD" id="cd00038">
    <property type="entry name" value="CAP_ED"/>
    <property type="match status" value="1"/>
</dbReference>
<dbReference type="InterPro" id="IPR036388">
    <property type="entry name" value="WH-like_DNA-bd_sf"/>
</dbReference>
<dbReference type="Gene3D" id="1.10.10.10">
    <property type="entry name" value="Winged helix-like DNA-binding domain superfamily/Winged helix DNA-binding domain"/>
    <property type="match status" value="1"/>
</dbReference>
<dbReference type="PANTHER" id="PTHR24567:SF75">
    <property type="entry name" value="FUMARATE AND NITRATE REDUCTION REGULATORY PROTEIN"/>
    <property type="match status" value="1"/>
</dbReference>
<dbReference type="InterPro" id="IPR000595">
    <property type="entry name" value="cNMP-bd_dom"/>
</dbReference>
<dbReference type="SMART" id="SM00100">
    <property type="entry name" value="cNMP"/>
    <property type="match status" value="1"/>
</dbReference>
<evidence type="ECO:0000256" key="3">
    <source>
        <dbReference type="ARBA" id="ARBA00023163"/>
    </source>
</evidence>